<feature type="region of interest" description="Disordered" evidence="2">
    <location>
        <begin position="1"/>
        <end position="23"/>
    </location>
</feature>
<sequence length="238" mass="26473">MNHWGPQSQMHYYQRPQPPPPPRQLVGLSAQYANHHHPITLQLRETVTAMEGDMPIVDVVSGRPLIHCKGKIASPKGRKEFLDPYGNPLFIVKRKTKLSASTTYEGYTPDERILLFTIKSTFAFIEGAKMTASFRNIDGQDVVLSLYGDFKARSVRFTILDVGNANDTPQASILMNGQPVASLARNSPTPAQIVFGGETYYLTVEPGVDAPLIAAICLCIDEKEFENDWTTTAMFWAI</sequence>
<dbReference type="InterPro" id="IPR007612">
    <property type="entry name" value="LOR"/>
</dbReference>
<dbReference type="Proteomes" id="UP001383192">
    <property type="component" value="Unassembled WGS sequence"/>
</dbReference>
<dbReference type="InterPro" id="IPR038595">
    <property type="entry name" value="LOR_sf"/>
</dbReference>
<dbReference type="EMBL" id="JAYKXP010000014">
    <property type="protein sequence ID" value="KAK7050916.1"/>
    <property type="molecule type" value="Genomic_DNA"/>
</dbReference>
<comment type="similarity">
    <text evidence="1">Belongs to the LOR family.</text>
</comment>
<comment type="caution">
    <text evidence="3">The sequence shown here is derived from an EMBL/GenBank/DDBJ whole genome shotgun (WGS) entry which is preliminary data.</text>
</comment>
<keyword evidence="4" id="KW-1185">Reference proteome</keyword>
<evidence type="ECO:0000256" key="2">
    <source>
        <dbReference type="SAM" id="MobiDB-lite"/>
    </source>
</evidence>
<dbReference type="Gene3D" id="2.40.160.200">
    <property type="entry name" value="LURP1-related"/>
    <property type="match status" value="1"/>
</dbReference>
<proteinExistence type="inferred from homology"/>
<dbReference type="AlphaFoldDB" id="A0AAW0DEF5"/>
<reference evidence="3 4" key="1">
    <citation type="submission" date="2024-01" db="EMBL/GenBank/DDBJ databases">
        <title>A draft genome for a cacao thread blight-causing isolate of Paramarasmius palmivorus.</title>
        <authorList>
            <person name="Baruah I.K."/>
            <person name="Bukari Y."/>
            <person name="Amoako-Attah I."/>
            <person name="Meinhardt L.W."/>
            <person name="Bailey B.A."/>
            <person name="Cohen S.P."/>
        </authorList>
    </citation>
    <scope>NUCLEOTIDE SEQUENCE [LARGE SCALE GENOMIC DNA]</scope>
    <source>
        <strain evidence="3 4">GH-12</strain>
    </source>
</reference>
<dbReference type="PANTHER" id="PTHR31087:SF161">
    <property type="entry name" value="TUBBY C 2 FAMILY PROTEIN"/>
    <property type="match status" value="1"/>
</dbReference>
<dbReference type="Pfam" id="PF04525">
    <property type="entry name" value="LOR"/>
    <property type="match status" value="1"/>
</dbReference>
<protein>
    <submittedName>
        <fullName evidence="3">Uncharacterized protein</fullName>
    </submittedName>
</protein>
<gene>
    <name evidence="3" type="ORF">VNI00_005028</name>
</gene>
<evidence type="ECO:0000313" key="3">
    <source>
        <dbReference type="EMBL" id="KAK7050916.1"/>
    </source>
</evidence>
<organism evidence="3 4">
    <name type="scientific">Paramarasmius palmivorus</name>
    <dbReference type="NCBI Taxonomy" id="297713"/>
    <lineage>
        <taxon>Eukaryota</taxon>
        <taxon>Fungi</taxon>
        <taxon>Dikarya</taxon>
        <taxon>Basidiomycota</taxon>
        <taxon>Agaricomycotina</taxon>
        <taxon>Agaricomycetes</taxon>
        <taxon>Agaricomycetidae</taxon>
        <taxon>Agaricales</taxon>
        <taxon>Marasmiineae</taxon>
        <taxon>Marasmiaceae</taxon>
        <taxon>Paramarasmius</taxon>
    </lineage>
</organism>
<feature type="compositionally biased region" description="Polar residues" evidence="2">
    <location>
        <begin position="1"/>
        <end position="11"/>
    </location>
</feature>
<name>A0AAW0DEF5_9AGAR</name>
<accession>A0AAW0DEF5</accession>
<evidence type="ECO:0000256" key="1">
    <source>
        <dbReference type="ARBA" id="ARBA00005437"/>
    </source>
</evidence>
<evidence type="ECO:0000313" key="4">
    <source>
        <dbReference type="Proteomes" id="UP001383192"/>
    </source>
</evidence>
<dbReference type="InterPro" id="IPR025659">
    <property type="entry name" value="Tubby-like_C"/>
</dbReference>
<dbReference type="SUPFAM" id="SSF54518">
    <property type="entry name" value="Tubby C-terminal domain-like"/>
    <property type="match status" value="1"/>
</dbReference>
<dbReference type="PANTHER" id="PTHR31087">
    <property type="match status" value="1"/>
</dbReference>